<dbReference type="Proteomes" id="UP001499967">
    <property type="component" value="Unassembled WGS sequence"/>
</dbReference>
<reference evidence="1 2" key="1">
    <citation type="journal article" date="2019" name="Int. J. Syst. Evol. Microbiol.">
        <title>The Global Catalogue of Microorganisms (GCM) 10K type strain sequencing project: providing services to taxonomists for standard genome sequencing and annotation.</title>
        <authorList>
            <consortium name="The Broad Institute Genomics Platform"/>
            <consortium name="The Broad Institute Genome Sequencing Center for Infectious Disease"/>
            <person name="Wu L."/>
            <person name="Ma J."/>
        </authorList>
    </citation>
    <scope>NUCLEOTIDE SEQUENCE [LARGE SCALE GENOMIC DNA]</scope>
    <source>
        <strain evidence="1 2">JCM 11117</strain>
    </source>
</reference>
<gene>
    <name evidence="1" type="ORF">GCM10009559_05520</name>
</gene>
<sequence>MPPRIAAVRDVLGALDYHAFAGVANRAATPPQARVILRLLGGRYGDLRDWSEIERWADGIAVRLLHLATTTPDPTS</sequence>
<evidence type="ECO:0000313" key="1">
    <source>
        <dbReference type="EMBL" id="GAA0922233.1"/>
    </source>
</evidence>
<accession>A0ABN1P3K1</accession>
<dbReference type="RefSeq" id="WP_343938506.1">
    <property type="nucleotide sequence ID" value="NZ_BAAAHP010000014.1"/>
</dbReference>
<comment type="caution">
    <text evidence="1">The sequence shown here is derived from an EMBL/GenBank/DDBJ whole genome shotgun (WGS) entry which is preliminary data.</text>
</comment>
<dbReference type="EMBL" id="BAAAHP010000014">
    <property type="protein sequence ID" value="GAA0922233.1"/>
    <property type="molecule type" value="Genomic_DNA"/>
</dbReference>
<organism evidence="1 2">
    <name type="scientific">Pseudonocardia zijingensis</name>
    <dbReference type="NCBI Taxonomy" id="153376"/>
    <lineage>
        <taxon>Bacteria</taxon>
        <taxon>Bacillati</taxon>
        <taxon>Actinomycetota</taxon>
        <taxon>Actinomycetes</taxon>
        <taxon>Pseudonocardiales</taxon>
        <taxon>Pseudonocardiaceae</taxon>
        <taxon>Pseudonocardia</taxon>
    </lineage>
</organism>
<proteinExistence type="predicted"/>
<protein>
    <submittedName>
        <fullName evidence="1">Uncharacterized protein</fullName>
    </submittedName>
</protein>
<evidence type="ECO:0000313" key="2">
    <source>
        <dbReference type="Proteomes" id="UP001499967"/>
    </source>
</evidence>
<name>A0ABN1P3K1_9PSEU</name>
<keyword evidence="2" id="KW-1185">Reference proteome</keyword>